<keyword evidence="1" id="KW-0732">Signal</keyword>
<feature type="chain" id="PRO_5045823224" evidence="1">
    <location>
        <begin position="25"/>
        <end position="426"/>
    </location>
</feature>
<evidence type="ECO:0000313" key="2">
    <source>
        <dbReference type="EMBL" id="CAG8830723.1"/>
    </source>
</evidence>
<proteinExistence type="predicted"/>
<reference evidence="2 3" key="1">
    <citation type="submission" date="2021-06" db="EMBL/GenBank/DDBJ databases">
        <authorList>
            <person name="Kallberg Y."/>
            <person name="Tangrot J."/>
            <person name="Rosling A."/>
        </authorList>
    </citation>
    <scope>NUCLEOTIDE SEQUENCE [LARGE SCALE GENOMIC DNA]</scope>
    <source>
        <strain evidence="2 3">120-4 pot B 10/14</strain>
    </source>
</reference>
<dbReference type="InterPro" id="IPR043504">
    <property type="entry name" value="Peptidase_S1_PA_chymotrypsin"/>
</dbReference>
<dbReference type="EMBL" id="CAJVQB010042859">
    <property type="protein sequence ID" value="CAG8830723.1"/>
    <property type="molecule type" value="Genomic_DNA"/>
</dbReference>
<organism evidence="2 3">
    <name type="scientific">Gigaspora margarita</name>
    <dbReference type="NCBI Taxonomy" id="4874"/>
    <lineage>
        <taxon>Eukaryota</taxon>
        <taxon>Fungi</taxon>
        <taxon>Fungi incertae sedis</taxon>
        <taxon>Mucoromycota</taxon>
        <taxon>Glomeromycotina</taxon>
        <taxon>Glomeromycetes</taxon>
        <taxon>Diversisporales</taxon>
        <taxon>Gigasporaceae</taxon>
        <taxon>Gigaspora</taxon>
    </lineage>
</organism>
<keyword evidence="3" id="KW-1185">Reference proteome</keyword>
<dbReference type="Gene3D" id="2.40.10.10">
    <property type="entry name" value="Trypsin-like serine proteases"/>
    <property type="match status" value="2"/>
</dbReference>
<sequence>MRDISFLIIFIFILTLQKYPIIIAQHEALATLWNIPDDQILDFIARENQLKDVDNTVRSQVQYVNTYTYAGSYIRTIDNYIVFYITNATPVNIIINLPAVIPIRHLLRFNMSQNNLNVASLFERRNIVINLAFEHVPILIAIFLDIEHNNVVVSLYHANDNVNRAFIDEVNQQINNPPIVFEYKDLPNNEQPNSKASAIKSRIIDVDMSAGDGFCDLNQSLTCSLGYDGRRQTETGAWENVFVTSGRCYVFEMDYFLKQQRQLGAPPPGIYRIGKMDFRNGRDQFIDFGILKVEEDEPINPRPFIKNMASPYNRELQIALMHPIENTHVGIHICKSGYNTRVTCGYQRSFSALFFDQIDAYQIAYVTNIEYNSQDVGGPAFQFLNLNSVNLVGIFTGGIGNIGLTTNLNEITRLSRVIPVSARHLR</sequence>
<comment type="caution">
    <text evidence="2">The sequence shown here is derived from an EMBL/GenBank/DDBJ whole genome shotgun (WGS) entry which is preliminary data.</text>
</comment>
<name>A0ABN7WGP2_GIGMA</name>
<gene>
    <name evidence="2" type="ORF">GMARGA_LOCUS30422</name>
</gene>
<feature type="signal peptide" evidence="1">
    <location>
        <begin position="1"/>
        <end position="24"/>
    </location>
</feature>
<evidence type="ECO:0000256" key="1">
    <source>
        <dbReference type="SAM" id="SignalP"/>
    </source>
</evidence>
<evidence type="ECO:0000313" key="3">
    <source>
        <dbReference type="Proteomes" id="UP000789901"/>
    </source>
</evidence>
<dbReference type="SUPFAM" id="SSF50494">
    <property type="entry name" value="Trypsin-like serine proteases"/>
    <property type="match status" value="1"/>
</dbReference>
<protein>
    <submittedName>
        <fullName evidence="2">34123_t:CDS:1</fullName>
    </submittedName>
</protein>
<accession>A0ABN7WGP2</accession>
<dbReference type="InterPro" id="IPR009003">
    <property type="entry name" value="Peptidase_S1_PA"/>
</dbReference>
<dbReference type="Proteomes" id="UP000789901">
    <property type="component" value="Unassembled WGS sequence"/>
</dbReference>